<dbReference type="AlphaFoldDB" id="A0A166B266"/>
<feature type="region of interest" description="Disordered" evidence="1">
    <location>
        <begin position="27"/>
        <end position="51"/>
    </location>
</feature>
<organism evidence="2 3">
    <name type="scientific">Exidia glandulosa HHB12029</name>
    <dbReference type="NCBI Taxonomy" id="1314781"/>
    <lineage>
        <taxon>Eukaryota</taxon>
        <taxon>Fungi</taxon>
        <taxon>Dikarya</taxon>
        <taxon>Basidiomycota</taxon>
        <taxon>Agaricomycotina</taxon>
        <taxon>Agaricomycetes</taxon>
        <taxon>Auriculariales</taxon>
        <taxon>Exidiaceae</taxon>
        <taxon>Exidia</taxon>
    </lineage>
</organism>
<protein>
    <submittedName>
        <fullName evidence="2">Uncharacterized protein</fullName>
    </submittedName>
</protein>
<evidence type="ECO:0000313" key="2">
    <source>
        <dbReference type="EMBL" id="KZV97239.1"/>
    </source>
</evidence>
<dbReference type="InParanoid" id="A0A166B266"/>
<dbReference type="EMBL" id="KV425932">
    <property type="protein sequence ID" value="KZV97239.1"/>
    <property type="molecule type" value="Genomic_DNA"/>
</dbReference>
<evidence type="ECO:0000313" key="3">
    <source>
        <dbReference type="Proteomes" id="UP000077266"/>
    </source>
</evidence>
<keyword evidence="3" id="KW-1185">Reference proteome</keyword>
<evidence type="ECO:0000256" key="1">
    <source>
        <dbReference type="SAM" id="MobiDB-lite"/>
    </source>
</evidence>
<gene>
    <name evidence="2" type="ORF">EXIGLDRAFT_382997</name>
</gene>
<name>A0A166B266_EXIGL</name>
<sequence>MVRERSALWTRARNEIGLYDTAISENRRQRTSRARNAESGTEVVHGMSVSPRRAKLRQTEVLCEVSRSHGERRAYCWRRETGPRTAGKHFEINVDAQAHDGVEIGAVGARKGRVVGGPADARNDALALR</sequence>
<accession>A0A166B266</accession>
<dbReference type="Proteomes" id="UP000077266">
    <property type="component" value="Unassembled WGS sequence"/>
</dbReference>
<proteinExistence type="predicted"/>
<reference evidence="2 3" key="1">
    <citation type="journal article" date="2016" name="Mol. Biol. Evol.">
        <title>Comparative Genomics of Early-Diverging Mushroom-Forming Fungi Provides Insights into the Origins of Lignocellulose Decay Capabilities.</title>
        <authorList>
            <person name="Nagy L.G."/>
            <person name="Riley R."/>
            <person name="Tritt A."/>
            <person name="Adam C."/>
            <person name="Daum C."/>
            <person name="Floudas D."/>
            <person name="Sun H."/>
            <person name="Yadav J.S."/>
            <person name="Pangilinan J."/>
            <person name="Larsson K.H."/>
            <person name="Matsuura K."/>
            <person name="Barry K."/>
            <person name="Labutti K."/>
            <person name="Kuo R."/>
            <person name="Ohm R.A."/>
            <person name="Bhattacharya S.S."/>
            <person name="Shirouzu T."/>
            <person name="Yoshinaga Y."/>
            <person name="Martin F.M."/>
            <person name="Grigoriev I.V."/>
            <person name="Hibbett D.S."/>
        </authorList>
    </citation>
    <scope>NUCLEOTIDE SEQUENCE [LARGE SCALE GENOMIC DNA]</scope>
    <source>
        <strain evidence="2 3">HHB12029</strain>
    </source>
</reference>